<accession>W8CE27</accession>
<evidence type="ECO:0000256" key="6">
    <source>
        <dbReference type="ARBA" id="ARBA00023187"/>
    </source>
</evidence>
<dbReference type="EMBL" id="GAMC01000926">
    <property type="protein sequence ID" value="JAC05630.1"/>
    <property type="molecule type" value="mRNA"/>
</dbReference>
<dbReference type="InterPro" id="IPR053822">
    <property type="entry name" value="SDE2-like_dom"/>
</dbReference>
<proteinExistence type="evidence at transcript level"/>
<sequence>MALIYLNKELILQTDEEKCCAIKHLISQQFENLLPSEIYLEQNGRRLMQGDIISGVAHCRLRIFGGKGGFGSMLRAIGAQIEKTTNREACRDLSGRRLRDINEEKRVKAVLEKMGDLERESQERKKRKIEKLLSVPKHDFKDVEYEEARAKLADKVNSAVEEGLKNSIDSKASCSGASLKRKTANPILGAKKKKTALWIDDDVLDSDESASEESSDESPVQEKILENSESALKAVQQNTESNLNV</sequence>
<dbReference type="GeneID" id="101449724"/>
<dbReference type="Proteomes" id="UP000606786">
    <property type="component" value="Unassembled WGS sequence"/>
</dbReference>
<reference evidence="11" key="2">
    <citation type="journal article" date="2014" name="BMC Genomics">
        <title>A genomic perspective to assessing quality of mass-reared SIT flies used in Mediterranean fruit fly (Ceratitis capitata) eradication in California.</title>
        <authorList>
            <person name="Calla B."/>
            <person name="Hall B."/>
            <person name="Hou S."/>
            <person name="Geib S.M."/>
        </authorList>
    </citation>
    <scope>NUCLEOTIDE SEQUENCE</scope>
</reference>
<keyword evidence="6" id="KW-0508">mRNA splicing</keyword>
<keyword evidence="4" id="KW-0963">Cytoplasm</keyword>
<evidence type="ECO:0000259" key="9">
    <source>
        <dbReference type="Pfam" id="PF22782"/>
    </source>
</evidence>
<evidence type="ECO:0000313" key="11">
    <source>
        <dbReference type="EMBL" id="JAC05630.1"/>
    </source>
</evidence>
<dbReference type="PANTHER" id="PTHR12786:SF1">
    <property type="entry name" value="SPLICING REGULATOR SDE2"/>
    <property type="match status" value="1"/>
</dbReference>
<dbReference type="KEGG" id="ccat:101449724"/>
<dbReference type="GO" id="GO:0005737">
    <property type="term" value="C:cytoplasm"/>
    <property type="evidence" value="ECO:0007669"/>
    <property type="project" value="UniProtKB-SubCell"/>
</dbReference>
<dbReference type="Pfam" id="PF22782">
    <property type="entry name" value="SDE2"/>
    <property type="match status" value="1"/>
</dbReference>
<gene>
    <name evidence="11" type="primary">CA055</name>
    <name evidence="10" type="ORF">CCAP1982_LOCUS2680</name>
</gene>
<comment type="subcellular location">
    <subcellularLocation>
        <location evidence="2">Cytoplasm</location>
    </subcellularLocation>
    <subcellularLocation>
        <location evidence="1">Nucleus</location>
    </subcellularLocation>
</comment>
<protein>
    <submittedName>
        <fullName evidence="10">(Mediterranean fruit fly) hypothetical protein</fullName>
    </submittedName>
    <submittedName>
        <fullName evidence="11">Protein SDE2</fullName>
    </submittedName>
</protein>
<evidence type="ECO:0000256" key="1">
    <source>
        <dbReference type="ARBA" id="ARBA00004123"/>
    </source>
</evidence>
<reference evidence="10" key="3">
    <citation type="submission" date="2020-11" db="EMBL/GenBank/DDBJ databases">
        <authorList>
            <person name="Whitehead M."/>
        </authorList>
    </citation>
    <scope>NUCLEOTIDE SEQUENCE</scope>
    <source>
        <strain evidence="10">EGII</strain>
    </source>
</reference>
<evidence type="ECO:0000256" key="2">
    <source>
        <dbReference type="ARBA" id="ARBA00004496"/>
    </source>
</evidence>
<dbReference type="EMBL" id="CAJHJT010000001">
    <property type="protein sequence ID" value="CAD6993886.1"/>
    <property type="molecule type" value="Genomic_DNA"/>
</dbReference>
<dbReference type="AlphaFoldDB" id="W8CE27"/>
<dbReference type="GO" id="GO:0006397">
    <property type="term" value="P:mRNA processing"/>
    <property type="evidence" value="ECO:0007669"/>
    <property type="project" value="UniProtKB-KW"/>
</dbReference>
<dbReference type="GO" id="GO:0005634">
    <property type="term" value="C:nucleus"/>
    <property type="evidence" value="ECO:0007669"/>
    <property type="project" value="UniProtKB-SubCell"/>
</dbReference>
<evidence type="ECO:0000256" key="7">
    <source>
        <dbReference type="ARBA" id="ARBA00023242"/>
    </source>
</evidence>
<comment type="similarity">
    <text evidence="3">Belongs to the SDE2 family.</text>
</comment>
<evidence type="ECO:0000256" key="5">
    <source>
        <dbReference type="ARBA" id="ARBA00022664"/>
    </source>
</evidence>
<evidence type="ECO:0000256" key="4">
    <source>
        <dbReference type="ARBA" id="ARBA00022490"/>
    </source>
</evidence>
<dbReference type="OrthoDB" id="547031at2759"/>
<keyword evidence="7" id="KW-0539">Nucleus</keyword>
<name>W8CE27_CERCA</name>
<keyword evidence="12" id="KW-1185">Reference proteome</keyword>
<evidence type="ECO:0000313" key="12">
    <source>
        <dbReference type="Proteomes" id="UP000606786"/>
    </source>
</evidence>
<keyword evidence="8" id="KW-0131">Cell cycle</keyword>
<keyword evidence="5" id="KW-0507">mRNA processing</keyword>
<evidence type="ECO:0000256" key="3">
    <source>
        <dbReference type="ARBA" id="ARBA00008726"/>
    </source>
</evidence>
<dbReference type="PANTHER" id="PTHR12786">
    <property type="entry name" value="SPLICING FACTOR SF3A-RELATED"/>
    <property type="match status" value="1"/>
</dbReference>
<dbReference type="GO" id="GO:0008380">
    <property type="term" value="P:RNA splicing"/>
    <property type="evidence" value="ECO:0007669"/>
    <property type="project" value="UniProtKB-KW"/>
</dbReference>
<reference evidence="11" key="1">
    <citation type="submission" date="2013-07" db="EMBL/GenBank/DDBJ databases">
        <authorList>
            <person name="Geib S."/>
        </authorList>
    </citation>
    <scope>NUCLEOTIDE SEQUENCE</scope>
</reference>
<organism evidence="11">
    <name type="scientific">Ceratitis capitata</name>
    <name type="common">Mediterranean fruit fly</name>
    <name type="synonym">Tephritis capitata</name>
    <dbReference type="NCBI Taxonomy" id="7213"/>
    <lineage>
        <taxon>Eukaryota</taxon>
        <taxon>Metazoa</taxon>
        <taxon>Ecdysozoa</taxon>
        <taxon>Arthropoda</taxon>
        <taxon>Hexapoda</taxon>
        <taxon>Insecta</taxon>
        <taxon>Pterygota</taxon>
        <taxon>Neoptera</taxon>
        <taxon>Endopterygota</taxon>
        <taxon>Diptera</taxon>
        <taxon>Brachycera</taxon>
        <taxon>Muscomorpha</taxon>
        <taxon>Tephritoidea</taxon>
        <taxon>Tephritidae</taxon>
        <taxon>Ceratitis</taxon>
        <taxon>Ceratitis</taxon>
    </lineage>
</organism>
<evidence type="ECO:0000313" key="10">
    <source>
        <dbReference type="EMBL" id="CAD6993886.1"/>
    </source>
</evidence>
<feature type="domain" description="SDE2-like" evidence="9">
    <location>
        <begin position="65"/>
        <end position="162"/>
    </location>
</feature>
<dbReference type="InterPro" id="IPR051421">
    <property type="entry name" value="RNA_Proc_DNA_Dmg_Regulator"/>
</dbReference>
<evidence type="ECO:0000256" key="8">
    <source>
        <dbReference type="ARBA" id="ARBA00023306"/>
    </source>
</evidence>